<dbReference type="InterPro" id="IPR006015">
    <property type="entry name" value="Universal_stress_UspA"/>
</dbReference>
<reference evidence="4" key="2">
    <citation type="journal article" date="2024" name="Nature">
        <title>Anoxygenic phototroph of the Chloroflexota uses a type I reaction centre.</title>
        <authorList>
            <person name="Tsuji J.M."/>
            <person name="Shaw N.A."/>
            <person name="Nagashima S."/>
            <person name="Venkiteswaran J.J."/>
            <person name="Schiff S.L."/>
            <person name="Watanabe T."/>
            <person name="Fukui M."/>
            <person name="Hanada S."/>
            <person name="Tank M."/>
            <person name="Neufeld J.D."/>
        </authorList>
    </citation>
    <scope>NUCLEOTIDE SEQUENCE</scope>
    <source>
        <strain evidence="4">L227-S17</strain>
    </source>
</reference>
<reference evidence="3 5" key="1">
    <citation type="submission" date="2020-06" db="EMBL/GenBank/DDBJ databases">
        <title>Anoxygenic phototrophic Chloroflexota member uses a Type I reaction center.</title>
        <authorList>
            <person name="Tsuji J.M."/>
            <person name="Shaw N.A."/>
            <person name="Nagashima S."/>
            <person name="Venkiteswaran J."/>
            <person name="Schiff S.L."/>
            <person name="Hanada S."/>
            <person name="Tank M."/>
            <person name="Neufeld J.D."/>
        </authorList>
    </citation>
    <scope>NUCLEOTIDE SEQUENCE [LARGE SCALE GENOMIC DNA]</scope>
    <source>
        <strain evidence="3">L227-S17</strain>
    </source>
</reference>
<dbReference type="PRINTS" id="PR01438">
    <property type="entry name" value="UNVRSLSTRESS"/>
</dbReference>
<dbReference type="CDD" id="cd00293">
    <property type="entry name" value="USP-like"/>
    <property type="match status" value="2"/>
</dbReference>
<evidence type="ECO:0000313" key="6">
    <source>
        <dbReference type="Proteomes" id="UP001431572"/>
    </source>
</evidence>
<accession>A0A8T7M2I9</accession>
<dbReference type="SUPFAM" id="SSF52402">
    <property type="entry name" value="Adenine nucleotide alpha hydrolases-like"/>
    <property type="match status" value="2"/>
</dbReference>
<organism evidence="3 5">
    <name type="scientific">Candidatus Chlorohelix allophototropha</name>
    <dbReference type="NCBI Taxonomy" id="3003348"/>
    <lineage>
        <taxon>Bacteria</taxon>
        <taxon>Bacillati</taxon>
        <taxon>Chloroflexota</taxon>
        <taxon>Chloroflexia</taxon>
        <taxon>Candidatus Chloroheliales</taxon>
        <taxon>Candidatus Chloroheliaceae</taxon>
        <taxon>Candidatus Chlorohelix</taxon>
    </lineage>
</organism>
<evidence type="ECO:0000313" key="5">
    <source>
        <dbReference type="Proteomes" id="UP000521676"/>
    </source>
</evidence>
<keyword evidence="6" id="KW-1185">Reference proteome</keyword>
<evidence type="ECO:0000313" key="4">
    <source>
        <dbReference type="EMBL" id="WJW66049.1"/>
    </source>
</evidence>
<name>A0A8T7M2I9_9CHLR</name>
<dbReference type="RefSeq" id="WP_341467931.1">
    <property type="nucleotide sequence ID" value="NZ_CP128399.1"/>
</dbReference>
<proteinExistence type="inferred from homology"/>
<comment type="similarity">
    <text evidence="1">Belongs to the universal stress protein A family.</text>
</comment>
<feature type="domain" description="UspA" evidence="2">
    <location>
        <begin position="1"/>
        <end position="134"/>
    </location>
</feature>
<evidence type="ECO:0000313" key="3">
    <source>
        <dbReference type="EMBL" id="NWJ46679.1"/>
    </source>
</evidence>
<dbReference type="InterPro" id="IPR014729">
    <property type="entry name" value="Rossmann-like_a/b/a_fold"/>
</dbReference>
<dbReference type="Proteomes" id="UP000521676">
    <property type="component" value="Unassembled WGS sequence"/>
</dbReference>
<protein>
    <submittedName>
        <fullName evidence="3">Universal stress protein</fullName>
    </submittedName>
</protein>
<gene>
    <name evidence="3" type="ORF">HXX08_12430</name>
    <name evidence="4" type="ORF">OZ401_001831</name>
</gene>
<sequence length="314" mass="34488">MFTKIIVPLDGSTLSEKALPLAVLLAAEFKTELLLLRVVEDGEYGSSNEARHYLENLEKFLNGQGLPDHQPPYQVRLLVANGSPVEQIVETVQDYKADLIVMSTHGRSGLGRLFSGNVASKVLHEVICPVLLIHPKHEEPTDLSEAFRLITSEIFKKPVLVPLDGSSLAEVALKPALLMAEIYNAPLHLIEVLPPLEELAVESAPLTVGGYFPRGLTSQELKEEALDYLLTVETDRLPPTHHIETHVVQGQPAPEIIRHAHTVNAGLIVMASHTRTGIGRTILGSVTEEVLRKSEVPVLIINRHAGHLEEIKTH</sequence>
<dbReference type="Gene3D" id="3.40.50.620">
    <property type="entry name" value="HUPs"/>
    <property type="match status" value="2"/>
</dbReference>
<dbReference type="EMBL" id="CP128399">
    <property type="protein sequence ID" value="WJW66049.1"/>
    <property type="molecule type" value="Genomic_DNA"/>
</dbReference>
<dbReference type="InterPro" id="IPR006016">
    <property type="entry name" value="UspA"/>
</dbReference>
<dbReference type="Pfam" id="PF00582">
    <property type="entry name" value="Usp"/>
    <property type="match status" value="2"/>
</dbReference>
<dbReference type="EMBL" id="JACATZ010000001">
    <property type="protein sequence ID" value="NWJ46679.1"/>
    <property type="molecule type" value="Genomic_DNA"/>
</dbReference>
<evidence type="ECO:0000256" key="1">
    <source>
        <dbReference type="ARBA" id="ARBA00008791"/>
    </source>
</evidence>
<dbReference type="PANTHER" id="PTHR46268">
    <property type="entry name" value="STRESS RESPONSE PROTEIN NHAX"/>
    <property type="match status" value="1"/>
</dbReference>
<evidence type="ECO:0000259" key="2">
    <source>
        <dbReference type="Pfam" id="PF00582"/>
    </source>
</evidence>
<dbReference type="Proteomes" id="UP001431572">
    <property type="component" value="Chromosome 1"/>
</dbReference>
<dbReference type="AlphaFoldDB" id="A0A8T7M2I9"/>
<feature type="domain" description="UspA" evidence="2">
    <location>
        <begin position="157"/>
        <end position="301"/>
    </location>
</feature>
<dbReference type="PANTHER" id="PTHR46268:SF6">
    <property type="entry name" value="UNIVERSAL STRESS PROTEIN UP12"/>
    <property type="match status" value="1"/>
</dbReference>